<dbReference type="InterPro" id="IPR051678">
    <property type="entry name" value="AGP_Transferase"/>
</dbReference>
<reference evidence="1 2" key="1">
    <citation type="submission" date="2011-06" db="EMBL/GenBank/DDBJ databases">
        <title>The Genome Sequence of Fusarium oxysporum FOSC 3-a.</title>
        <authorList>
            <consortium name="The Broad Institute Genome Sequencing Platform"/>
            <person name="Ma L.-J."/>
            <person name="Gale L.R."/>
            <person name="Schwartz D.C."/>
            <person name="Zhou S."/>
            <person name="Corby-Kistler H."/>
            <person name="Young S.K."/>
            <person name="Zeng Q."/>
            <person name="Gargeya S."/>
            <person name="Fitzgerald M."/>
            <person name="Haas B."/>
            <person name="Abouelleil A."/>
            <person name="Alvarado L."/>
            <person name="Arachchi H.M."/>
            <person name="Berlin A."/>
            <person name="Brown A."/>
            <person name="Chapman S.B."/>
            <person name="Chen Z."/>
            <person name="Dunbar C."/>
            <person name="Freedman E."/>
            <person name="Gearin G."/>
            <person name="Gellesch M."/>
            <person name="Goldberg J."/>
            <person name="Griggs A."/>
            <person name="Gujja S."/>
            <person name="Heiman D."/>
            <person name="Howarth C."/>
            <person name="Larson L."/>
            <person name="Lui A."/>
            <person name="MacDonald P.J.P."/>
            <person name="Mehta T."/>
            <person name="Montmayeur A."/>
            <person name="Murphy C."/>
            <person name="Neiman D."/>
            <person name="Pearson M."/>
            <person name="Priest M."/>
            <person name="Roberts A."/>
            <person name="Saif S."/>
            <person name="Shea T."/>
            <person name="Shenoy N."/>
            <person name="Sisk P."/>
            <person name="Stolte C."/>
            <person name="Sykes S."/>
            <person name="Wortman J."/>
            <person name="Nusbaum C."/>
            <person name="Birren B."/>
        </authorList>
    </citation>
    <scope>NUCLEOTIDE SEQUENCE [LARGE SCALE GENOMIC DNA]</scope>
    <source>
        <strain evidence="2">FOSC 3-a</strain>
    </source>
</reference>
<protein>
    <submittedName>
        <fullName evidence="1">Uncharacterized protein</fullName>
    </submittedName>
</protein>
<dbReference type="PANTHER" id="PTHR21310:SF51">
    <property type="entry name" value="AMINOGLYCOSIDE PHOSPHOTRANSFERASE DOMAIN-CONTAINING PROTEIN"/>
    <property type="match status" value="1"/>
</dbReference>
<dbReference type="SUPFAM" id="SSF56112">
    <property type="entry name" value="Protein kinase-like (PK-like)"/>
    <property type="match status" value="1"/>
</dbReference>
<dbReference type="PANTHER" id="PTHR21310">
    <property type="entry name" value="AMINOGLYCOSIDE PHOSPHOTRANSFERASE-RELATED-RELATED"/>
    <property type="match status" value="1"/>
</dbReference>
<dbReference type="Proteomes" id="UP000030753">
    <property type="component" value="Unassembled WGS sequence"/>
</dbReference>
<gene>
    <name evidence="1" type="ORF">FOYG_12869</name>
</gene>
<sequence>MTWLSKNTTIPLPEVIAYDNFTDNPVGHEYTLLSHIQGITLSDAHPWGGIGGLTLDDQGQVQLGTVVDETFWQVPDIEAPWPEGETVASLNIGGSYKTYVEYMVAHVNKYIRLIQIHEKLAFMRDTIPRLEAFVAALPKHADQLNNVKLRLAHKILQFTNMISDPLPGKITGILDQEFAGVVPYPQWNPRSSFLSDLHPGIVG</sequence>
<evidence type="ECO:0000313" key="2">
    <source>
        <dbReference type="Proteomes" id="UP000030753"/>
    </source>
</evidence>
<dbReference type="EMBL" id="JH717846">
    <property type="protein sequence ID" value="EWY85759.1"/>
    <property type="molecule type" value="Genomic_DNA"/>
</dbReference>
<proteinExistence type="predicted"/>
<dbReference type="InterPro" id="IPR011009">
    <property type="entry name" value="Kinase-like_dom_sf"/>
</dbReference>
<name>W9HY86_FUSOX</name>
<dbReference type="HOGENOM" id="CLU_072119_0_0_1"/>
<accession>W9HY86</accession>
<organism evidence="1 2">
    <name type="scientific">Fusarium oxysporum NRRL 32931</name>
    <dbReference type="NCBI Taxonomy" id="660029"/>
    <lineage>
        <taxon>Eukaryota</taxon>
        <taxon>Fungi</taxon>
        <taxon>Dikarya</taxon>
        <taxon>Ascomycota</taxon>
        <taxon>Pezizomycotina</taxon>
        <taxon>Sordariomycetes</taxon>
        <taxon>Hypocreomycetidae</taxon>
        <taxon>Hypocreales</taxon>
        <taxon>Nectriaceae</taxon>
        <taxon>Fusarium</taxon>
        <taxon>Fusarium oxysporum species complex</taxon>
    </lineage>
</organism>
<dbReference type="OrthoDB" id="2831558at2759"/>
<evidence type="ECO:0000313" key="1">
    <source>
        <dbReference type="EMBL" id="EWY85759.1"/>
    </source>
</evidence>
<dbReference type="AlphaFoldDB" id="W9HY86"/>